<evidence type="ECO:0000256" key="3">
    <source>
        <dbReference type="ARBA" id="ARBA00022679"/>
    </source>
</evidence>
<dbReference type="EC" id="2.1.1.72" evidence="1"/>
<keyword evidence="6" id="KW-0238">DNA-binding</keyword>
<evidence type="ECO:0000313" key="11">
    <source>
        <dbReference type="Proteomes" id="UP000229740"/>
    </source>
</evidence>
<evidence type="ECO:0000256" key="4">
    <source>
        <dbReference type="ARBA" id="ARBA00022691"/>
    </source>
</evidence>
<dbReference type="InterPro" id="IPR002052">
    <property type="entry name" value="DNA_methylase_N6_adenine_CS"/>
</dbReference>
<dbReference type="GO" id="GO:0009307">
    <property type="term" value="P:DNA restriction-modification system"/>
    <property type="evidence" value="ECO:0007669"/>
    <property type="project" value="UniProtKB-KW"/>
</dbReference>
<evidence type="ECO:0000259" key="9">
    <source>
        <dbReference type="Pfam" id="PF12950"/>
    </source>
</evidence>
<dbReference type="SUPFAM" id="SSF53335">
    <property type="entry name" value="S-adenosyl-L-methionine-dependent methyltransferases"/>
    <property type="match status" value="1"/>
</dbReference>
<dbReference type="GO" id="GO:0032259">
    <property type="term" value="P:methylation"/>
    <property type="evidence" value="ECO:0007669"/>
    <property type="project" value="UniProtKB-KW"/>
</dbReference>
<dbReference type="PRINTS" id="PR00507">
    <property type="entry name" value="N12N6MTFRASE"/>
</dbReference>
<dbReference type="Proteomes" id="UP000229740">
    <property type="component" value="Unassembled WGS sequence"/>
</dbReference>
<dbReference type="InterPro" id="IPR029063">
    <property type="entry name" value="SAM-dependent_MTases_sf"/>
</dbReference>
<keyword evidence="2" id="KW-0489">Methyltransferase</keyword>
<dbReference type="Pfam" id="PF07669">
    <property type="entry name" value="Eco57I"/>
    <property type="match status" value="1"/>
</dbReference>
<dbReference type="InterPro" id="IPR025931">
    <property type="entry name" value="TaqI_C"/>
</dbReference>
<evidence type="ECO:0000259" key="8">
    <source>
        <dbReference type="Pfam" id="PF07669"/>
    </source>
</evidence>
<dbReference type="InterPro" id="IPR050953">
    <property type="entry name" value="N4_N6_ade-DNA_methylase"/>
</dbReference>
<dbReference type="GO" id="GO:0009007">
    <property type="term" value="F:site-specific DNA-methyltransferase (adenine-specific) activity"/>
    <property type="evidence" value="ECO:0007669"/>
    <property type="project" value="UniProtKB-EC"/>
</dbReference>
<dbReference type="Pfam" id="PF12950">
    <property type="entry name" value="TaqI_C"/>
    <property type="match status" value="1"/>
</dbReference>
<dbReference type="InterPro" id="IPR011639">
    <property type="entry name" value="MethylTrfase_TaqI-like_dom"/>
</dbReference>
<dbReference type="AlphaFoldDB" id="A0A2G6EET0"/>
<evidence type="ECO:0000256" key="7">
    <source>
        <dbReference type="ARBA" id="ARBA00047942"/>
    </source>
</evidence>
<dbReference type="GO" id="GO:0003677">
    <property type="term" value="F:DNA binding"/>
    <property type="evidence" value="ECO:0007669"/>
    <property type="project" value="UniProtKB-KW"/>
</dbReference>
<protein>
    <recommendedName>
        <fullName evidence="1">site-specific DNA-methyltransferase (adenine-specific)</fullName>
        <ecNumber evidence="1">2.1.1.72</ecNumber>
    </recommendedName>
</protein>
<reference evidence="10 11" key="1">
    <citation type="submission" date="2017-10" db="EMBL/GenBank/DDBJ databases">
        <title>Novel microbial diversity and functional potential in the marine mammal oral microbiome.</title>
        <authorList>
            <person name="Dudek N.K."/>
            <person name="Sun C.L."/>
            <person name="Burstein D."/>
            <person name="Kantor R.S."/>
            <person name="Aliaga Goltsman D.S."/>
            <person name="Bik E.M."/>
            <person name="Thomas B.C."/>
            <person name="Banfield J.F."/>
            <person name="Relman D.A."/>
        </authorList>
    </citation>
    <scope>NUCLEOTIDE SEQUENCE [LARGE SCALE GENOMIC DNA]</scope>
    <source>
        <strain evidence="10">DOLZORAL124_49_17</strain>
    </source>
</reference>
<keyword evidence="5" id="KW-0680">Restriction system</keyword>
<evidence type="ECO:0000256" key="6">
    <source>
        <dbReference type="ARBA" id="ARBA00023125"/>
    </source>
</evidence>
<feature type="domain" description="TaqI-like C-terminal specificity" evidence="9">
    <location>
        <begin position="508"/>
        <end position="632"/>
    </location>
</feature>
<dbReference type="InterPro" id="IPR023135">
    <property type="entry name" value="N6_DNA_MeTrfase_TaqI_C"/>
</dbReference>
<dbReference type="PANTHER" id="PTHR33841">
    <property type="entry name" value="DNA METHYLTRANSFERASE YEEA-RELATED"/>
    <property type="match status" value="1"/>
</dbReference>
<evidence type="ECO:0000256" key="2">
    <source>
        <dbReference type="ARBA" id="ARBA00022603"/>
    </source>
</evidence>
<accession>A0A2G6EET0</accession>
<dbReference type="Gene3D" id="3.90.220.10">
    <property type="entry name" value="Adenine-n6-DNA-methyltransferase Taqi, Chain A, domain 2"/>
    <property type="match status" value="1"/>
</dbReference>
<dbReference type="PROSITE" id="PS00092">
    <property type="entry name" value="N6_MTASE"/>
    <property type="match status" value="1"/>
</dbReference>
<evidence type="ECO:0000313" key="10">
    <source>
        <dbReference type="EMBL" id="PID60291.1"/>
    </source>
</evidence>
<keyword evidence="3" id="KW-0808">Transferase</keyword>
<dbReference type="EMBL" id="PDPS01000008">
    <property type="protein sequence ID" value="PID60291.1"/>
    <property type="molecule type" value="Genomic_DNA"/>
</dbReference>
<gene>
    <name evidence="10" type="ORF">CSB45_00440</name>
</gene>
<feature type="domain" description="Type II methyltransferase M.TaqI-like" evidence="8">
    <location>
        <begin position="239"/>
        <end position="388"/>
    </location>
</feature>
<dbReference type="PANTHER" id="PTHR33841:SF6">
    <property type="entry name" value="TYPE II METHYLTRANSFERASE M.HINDII"/>
    <property type="match status" value="1"/>
</dbReference>
<name>A0A2G6EET0_9BACT</name>
<evidence type="ECO:0000256" key="5">
    <source>
        <dbReference type="ARBA" id="ARBA00022747"/>
    </source>
</evidence>
<comment type="caution">
    <text evidence="10">The sequence shown here is derived from an EMBL/GenBank/DDBJ whole genome shotgun (WGS) entry which is preliminary data.</text>
</comment>
<organism evidence="10 11">
    <name type="scientific">candidate division KSB3 bacterium</name>
    <dbReference type="NCBI Taxonomy" id="2044937"/>
    <lineage>
        <taxon>Bacteria</taxon>
        <taxon>candidate division KSB3</taxon>
    </lineage>
</organism>
<proteinExistence type="predicted"/>
<dbReference type="Gene3D" id="3.40.50.150">
    <property type="entry name" value="Vaccinia Virus protein VP39"/>
    <property type="match status" value="1"/>
</dbReference>
<evidence type="ECO:0000256" key="1">
    <source>
        <dbReference type="ARBA" id="ARBA00011900"/>
    </source>
</evidence>
<comment type="catalytic activity">
    <reaction evidence="7">
        <text>a 2'-deoxyadenosine in DNA + S-adenosyl-L-methionine = an N(6)-methyl-2'-deoxyadenosine in DNA + S-adenosyl-L-homocysteine + H(+)</text>
        <dbReference type="Rhea" id="RHEA:15197"/>
        <dbReference type="Rhea" id="RHEA-COMP:12418"/>
        <dbReference type="Rhea" id="RHEA-COMP:12419"/>
        <dbReference type="ChEBI" id="CHEBI:15378"/>
        <dbReference type="ChEBI" id="CHEBI:57856"/>
        <dbReference type="ChEBI" id="CHEBI:59789"/>
        <dbReference type="ChEBI" id="CHEBI:90615"/>
        <dbReference type="ChEBI" id="CHEBI:90616"/>
        <dbReference type="EC" id="2.1.1.72"/>
    </reaction>
</comment>
<sequence length="704" mass="80851">MSGSGEGWQCAQSTAKAAHVLCCRQTVMPNHLHALVKECRWLLELDMQDRCCEGGTEAVTQAALACFLDLAAIRCFEEQLWRVPSAMSAELSPELRYQRLLDARKRLQIDLSCLPKELLLDAPVPSPSAFEKLARYFTADISSEEWQSEHILGWLYQYFDDDALAQKQAGRFYTPEALAEYIVSESLSRWHPGDSDLESSSGPILDLACGAGIFALKVFDTLYRRGKGPAQARQILEERLFLVDRDPWACHVAALNLYLKAKSLEADCQPCRINVFCADALLRWESDENDELRRLFSTRFNFVLGNPPYIVINQLKADKNVMQHYKSYASAAFKINTFALFIERGLELLRPSGKLGMIVPNTLLTQVYFEPLRRYILDTARISKIFDTKRLFENAFVENCIILLQREDDADRRRRTRTDCVLNSASRRPSGRLEFCEQRVRIPQRHFEKAPFLMFNVHLDEPGRALLEKIADSCRTLGDICESHDGVNPGNAKHKMLVRKKLDSCCRKVLNGKNIGRYHLRWDGLYVRYDRRLLSVRDNVRWGHRAALDSPKILTRQTADRIIGTCDDGRYYATNSIHTTILKESARNDMHLKYVLALLNSKVLSFFYRKLIAESGQLFSQVKLVHLRRLPLKSIPWQDQQSIVDEVDTLLALNQHLHHSAESEDRDALQAQISTHETRLEKKVFALYCLDPEEIRLIDAEFPH</sequence>
<keyword evidence="4" id="KW-0949">S-adenosyl-L-methionine</keyword>